<keyword evidence="3 5" id="KW-0371">Homeobox</keyword>
<comment type="subcellular location">
    <subcellularLocation>
        <location evidence="1 5 6">Nucleus</location>
    </subcellularLocation>
</comment>
<dbReference type="PROSITE" id="PS50071">
    <property type="entry name" value="HOMEOBOX_2"/>
    <property type="match status" value="1"/>
</dbReference>
<dbReference type="PANTHER" id="PTHR24329">
    <property type="entry name" value="HOMEOBOX PROTEIN ARISTALESS"/>
    <property type="match status" value="1"/>
</dbReference>
<keyword evidence="4 5" id="KW-0539">Nucleus</keyword>
<dbReference type="SMART" id="SM00389">
    <property type="entry name" value="HOX"/>
    <property type="match status" value="1"/>
</dbReference>
<evidence type="ECO:0000256" key="3">
    <source>
        <dbReference type="ARBA" id="ARBA00023155"/>
    </source>
</evidence>
<feature type="region of interest" description="Disordered" evidence="7">
    <location>
        <begin position="27"/>
        <end position="61"/>
    </location>
</feature>
<dbReference type="InterPro" id="IPR009057">
    <property type="entry name" value="Homeodomain-like_sf"/>
</dbReference>
<reference evidence="10" key="1">
    <citation type="submission" date="2025-08" db="UniProtKB">
        <authorList>
            <consortium name="RefSeq"/>
        </authorList>
    </citation>
    <scope>IDENTIFICATION</scope>
    <source>
        <tissue evidence="10">Blood</tissue>
    </source>
</reference>
<feature type="DNA-binding region" description="Homeobox" evidence="5">
    <location>
        <begin position="56"/>
        <end position="115"/>
    </location>
</feature>
<evidence type="ECO:0000256" key="1">
    <source>
        <dbReference type="ARBA" id="ARBA00004123"/>
    </source>
</evidence>
<evidence type="ECO:0000313" key="10">
    <source>
        <dbReference type="RefSeq" id="XP_025785935.1"/>
    </source>
</evidence>
<dbReference type="RefSeq" id="XP_025785935.1">
    <property type="nucleotide sequence ID" value="XM_025930150.1"/>
</dbReference>
<dbReference type="InterPro" id="IPR017970">
    <property type="entry name" value="Homeobox_CS"/>
</dbReference>
<dbReference type="Pfam" id="PF12360">
    <property type="entry name" value="Pax7"/>
    <property type="match status" value="1"/>
</dbReference>
<dbReference type="GO" id="GO:0005634">
    <property type="term" value="C:nucleus"/>
    <property type="evidence" value="ECO:0007669"/>
    <property type="project" value="UniProtKB-SubCell"/>
</dbReference>
<evidence type="ECO:0000256" key="5">
    <source>
        <dbReference type="PROSITE-ProRule" id="PRU00108"/>
    </source>
</evidence>
<evidence type="ECO:0000256" key="7">
    <source>
        <dbReference type="SAM" id="MobiDB-lite"/>
    </source>
</evidence>
<name>A0A6P6ICR5_PUMCO</name>
<evidence type="ECO:0000256" key="2">
    <source>
        <dbReference type="ARBA" id="ARBA00023125"/>
    </source>
</evidence>
<dbReference type="InterPro" id="IPR022106">
    <property type="entry name" value="Pax7_C"/>
</dbReference>
<dbReference type="Proteomes" id="UP000515131">
    <property type="component" value="Unplaced"/>
</dbReference>
<keyword evidence="9" id="KW-1185">Reference proteome</keyword>
<keyword evidence="2 5" id="KW-0238">DNA-binding</keyword>
<dbReference type="Pfam" id="PF00046">
    <property type="entry name" value="Homeodomain"/>
    <property type="match status" value="1"/>
</dbReference>
<feature type="region of interest" description="Disordered" evidence="7">
    <location>
        <begin position="154"/>
        <end position="186"/>
    </location>
</feature>
<dbReference type="GO" id="GO:0000977">
    <property type="term" value="F:RNA polymerase II transcription regulatory region sequence-specific DNA binding"/>
    <property type="evidence" value="ECO:0007669"/>
    <property type="project" value="TreeGrafter"/>
</dbReference>
<proteinExistence type="predicted"/>
<accession>A0A6P6ICR5</accession>
<feature type="compositionally biased region" description="Polar residues" evidence="7">
    <location>
        <begin position="175"/>
        <end position="186"/>
    </location>
</feature>
<dbReference type="PANTHER" id="PTHR24329:SF543">
    <property type="entry name" value="FI01017P-RELATED"/>
    <property type="match status" value="1"/>
</dbReference>
<dbReference type="AlphaFoldDB" id="A0A6P6ICR5"/>
<dbReference type="PROSITE" id="PS00027">
    <property type="entry name" value="HOMEOBOX_1"/>
    <property type="match status" value="1"/>
</dbReference>
<dbReference type="KEGG" id="pcoo:112867234"/>
<dbReference type="InterPro" id="IPR050649">
    <property type="entry name" value="Paired_Homeobox_TFs"/>
</dbReference>
<organism evidence="9 10">
    <name type="scientific">Puma concolor</name>
    <name type="common">Mountain lion</name>
    <name type="synonym">Felis concolor</name>
    <dbReference type="NCBI Taxonomy" id="9696"/>
    <lineage>
        <taxon>Eukaryota</taxon>
        <taxon>Metazoa</taxon>
        <taxon>Chordata</taxon>
        <taxon>Craniata</taxon>
        <taxon>Vertebrata</taxon>
        <taxon>Euteleostomi</taxon>
        <taxon>Mammalia</taxon>
        <taxon>Eutheria</taxon>
        <taxon>Laurasiatheria</taxon>
        <taxon>Carnivora</taxon>
        <taxon>Feliformia</taxon>
        <taxon>Felidae</taxon>
        <taxon>Felinae</taxon>
        <taxon>Puma</taxon>
    </lineage>
</organism>
<sequence>MDQEAFAVTDDQARRLGGTPLRVKVSQRNLAAASAPQSDEGSDIDSEPDLPLKRKQRRSRTTFTAEQLEELERAFERTHYPDIYTREELAQRAKLTEARVQVWFSNRRARWRKQAGANQLMAFNHLIPGGFPPTAMPTLPTYQLSETSYQPTAIPQAVSDPSSTVHRPQPLPPSTVHQSTLPSNPDGNTAYCLPSTRHGFSSYTDSFVPPSGPSNPMNPAIGNGLSPQVMGLLTNHGGVPHQPQTDYALSPLTGGLEPTTTVSASCSQRLDHMKSLDSLPTSQSYCPPTYSTTGYSMDPVTGYQYGQYGQSKPWSFWGGIPPERAKSPHPSLRKRGGAEAPLGLTSQYQCCGKASRLSRQGLPCLIIFLTDVNNILRLLIAEM</sequence>
<dbReference type="Gene3D" id="1.10.10.60">
    <property type="entry name" value="Homeodomain-like"/>
    <property type="match status" value="1"/>
</dbReference>
<evidence type="ECO:0000313" key="9">
    <source>
        <dbReference type="Proteomes" id="UP000515131"/>
    </source>
</evidence>
<dbReference type="FunFam" id="1.10.10.60:FF:000035">
    <property type="entry name" value="paired box protein Pax-3 isoform X2"/>
    <property type="match status" value="1"/>
</dbReference>
<protein>
    <submittedName>
        <fullName evidence="10">Paired box protein Pax-3-like</fullName>
    </submittedName>
</protein>
<evidence type="ECO:0000256" key="6">
    <source>
        <dbReference type="RuleBase" id="RU000682"/>
    </source>
</evidence>
<gene>
    <name evidence="10" type="primary">LOC112867234</name>
</gene>
<dbReference type="SUPFAM" id="SSF46689">
    <property type="entry name" value="Homeodomain-like"/>
    <property type="match status" value="1"/>
</dbReference>
<feature type="domain" description="Homeobox" evidence="8">
    <location>
        <begin position="54"/>
        <end position="114"/>
    </location>
</feature>
<evidence type="ECO:0000259" key="8">
    <source>
        <dbReference type="PROSITE" id="PS50071"/>
    </source>
</evidence>
<dbReference type="CDD" id="cd00086">
    <property type="entry name" value="homeodomain"/>
    <property type="match status" value="1"/>
</dbReference>
<feature type="compositionally biased region" description="Polar residues" evidence="7">
    <location>
        <begin position="154"/>
        <end position="166"/>
    </location>
</feature>
<dbReference type="GeneID" id="112867234"/>
<dbReference type="GO" id="GO:0000981">
    <property type="term" value="F:DNA-binding transcription factor activity, RNA polymerase II-specific"/>
    <property type="evidence" value="ECO:0007669"/>
    <property type="project" value="InterPro"/>
</dbReference>
<evidence type="ECO:0000256" key="4">
    <source>
        <dbReference type="ARBA" id="ARBA00023242"/>
    </source>
</evidence>
<dbReference type="InterPro" id="IPR001356">
    <property type="entry name" value="HD"/>
</dbReference>